<keyword evidence="4" id="KW-0436">Ligase</keyword>
<comment type="catalytic activity">
    <reaction evidence="8">
        <text>(R)-pantoate + beta-alanine + ATP = (R)-pantothenate + AMP + diphosphate + H(+)</text>
        <dbReference type="Rhea" id="RHEA:10912"/>
        <dbReference type="ChEBI" id="CHEBI:15378"/>
        <dbReference type="ChEBI" id="CHEBI:15980"/>
        <dbReference type="ChEBI" id="CHEBI:29032"/>
        <dbReference type="ChEBI" id="CHEBI:30616"/>
        <dbReference type="ChEBI" id="CHEBI:33019"/>
        <dbReference type="ChEBI" id="CHEBI:57966"/>
        <dbReference type="ChEBI" id="CHEBI:456215"/>
        <dbReference type="EC" id="6.3.2.1"/>
    </reaction>
</comment>
<evidence type="ECO:0000256" key="7">
    <source>
        <dbReference type="ARBA" id="ARBA00022840"/>
    </source>
</evidence>
<evidence type="ECO:0000256" key="8">
    <source>
        <dbReference type="ARBA" id="ARBA00048258"/>
    </source>
</evidence>
<gene>
    <name evidence="9" type="ORF">UFOPK3610_00641</name>
</gene>
<comment type="similarity">
    <text evidence="2">Belongs to the pantothenate synthetase family.</text>
</comment>
<dbReference type="UniPathway" id="UPA00028">
    <property type="reaction ID" value="UER00005"/>
</dbReference>
<accession>A0A6J7GZJ0</accession>
<dbReference type="InterPro" id="IPR003721">
    <property type="entry name" value="Pantoate_ligase"/>
</dbReference>
<dbReference type="Gene3D" id="3.30.1300.10">
    <property type="entry name" value="Pantoate-beta-alanine ligase, C-terminal domain"/>
    <property type="match status" value="1"/>
</dbReference>
<dbReference type="EMBL" id="CAFBMR010000016">
    <property type="protein sequence ID" value="CAB4908879.1"/>
    <property type="molecule type" value="Genomic_DNA"/>
</dbReference>
<dbReference type="EC" id="6.3.2.1" evidence="3"/>
<evidence type="ECO:0000256" key="6">
    <source>
        <dbReference type="ARBA" id="ARBA00022741"/>
    </source>
</evidence>
<protein>
    <recommendedName>
        <fullName evidence="3">pantoate--beta-alanine ligase (AMP-forming)</fullName>
        <ecNumber evidence="3">6.3.2.1</ecNumber>
    </recommendedName>
</protein>
<dbReference type="NCBIfam" id="TIGR00018">
    <property type="entry name" value="panC"/>
    <property type="match status" value="1"/>
</dbReference>
<evidence type="ECO:0000256" key="1">
    <source>
        <dbReference type="ARBA" id="ARBA00004990"/>
    </source>
</evidence>
<keyword evidence="6" id="KW-0547">Nucleotide-binding</keyword>
<dbReference type="GO" id="GO:0005524">
    <property type="term" value="F:ATP binding"/>
    <property type="evidence" value="ECO:0007669"/>
    <property type="project" value="UniProtKB-KW"/>
</dbReference>
<evidence type="ECO:0000256" key="2">
    <source>
        <dbReference type="ARBA" id="ARBA00009256"/>
    </source>
</evidence>
<evidence type="ECO:0000256" key="4">
    <source>
        <dbReference type="ARBA" id="ARBA00022598"/>
    </source>
</evidence>
<keyword evidence="7" id="KW-0067">ATP-binding</keyword>
<dbReference type="SUPFAM" id="SSF52374">
    <property type="entry name" value="Nucleotidylyl transferase"/>
    <property type="match status" value="1"/>
</dbReference>
<dbReference type="PANTHER" id="PTHR21299:SF1">
    <property type="entry name" value="PANTOATE--BETA-ALANINE LIGASE"/>
    <property type="match status" value="1"/>
</dbReference>
<dbReference type="Gene3D" id="3.40.50.620">
    <property type="entry name" value="HUPs"/>
    <property type="match status" value="1"/>
</dbReference>
<dbReference type="GO" id="GO:0004592">
    <property type="term" value="F:pantoate-beta-alanine ligase activity"/>
    <property type="evidence" value="ECO:0007669"/>
    <property type="project" value="UniProtKB-EC"/>
</dbReference>
<name>A0A6J7GZJ0_9ZZZZ</name>
<organism evidence="9">
    <name type="scientific">freshwater metagenome</name>
    <dbReference type="NCBI Taxonomy" id="449393"/>
    <lineage>
        <taxon>unclassified sequences</taxon>
        <taxon>metagenomes</taxon>
        <taxon>ecological metagenomes</taxon>
    </lineage>
</organism>
<dbReference type="GO" id="GO:0005829">
    <property type="term" value="C:cytosol"/>
    <property type="evidence" value="ECO:0007669"/>
    <property type="project" value="TreeGrafter"/>
</dbReference>
<reference evidence="9" key="1">
    <citation type="submission" date="2020-05" db="EMBL/GenBank/DDBJ databases">
        <authorList>
            <person name="Chiriac C."/>
            <person name="Salcher M."/>
            <person name="Ghai R."/>
            <person name="Kavagutti S V."/>
        </authorList>
    </citation>
    <scope>NUCLEOTIDE SEQUENCE</scope>
</reference>
<dbReference type="Pfam" id="PF02569">
    <property type="entry name" value="Pantoate_ligase"/>
    <property type="match status" value="1"/>
</dbReference>
<proteinExistence type="inferred from homology"/>
<dbReference type="PANTHER" id="PTHR21299">
    <property type="entry name" value="CYTIDYLATE KINASE/PANTOATE-BETA-ALANINE LIGASE"/>
    <property type="match status" value="1"/>
</dbReference>
<keyword evidence="5" id="KW-0566">Pantothenate biosynthesis</keyword>
<dbReference type="AlphaFoldDB" id="A0A6J7GZJ0"/>
<dbReference type="InterPro" id="IPR042176">
    <property type="entry name" value="Pantoate_ligase_C"/>
</dbReference>
<dbReference type="CDD" id="cd00560">
    <property type="entry name" value="PanC"/>
    <property type="match status" value="1"/>
</dbReference>
<dbReference type="GO" id="GO:0015940">
    <property type="term" value="P:pantothenate biosynthetic process"/>
    <property type="evidence" value="ECO:0007669"/>
    <property type="project" value="UniProtKB-UniPathway"/>
</dbReference>
<evidence type="ECO:0000256" key="5">
    <source>
        <dbReference type="ARBA" id="ARBA00022655"/>
    </source>
</evidence>
<dbReference type="InterPro" id="IPR014729">
    <property type="entry name" value="Rossmann-like_a/b/a_fold"/>
</dbReference>
<evidence type="ECO:0000256" key="3">
    <source>
        <dbReference type="ARBA" id="ARBA00012219"/>
    </source>
</evidence>
<comment type="pathway">
    <text evidence="1">Cofactor biosynthesis; (R)-pantothenate biosynthesis; (R)-pantothenate from (R)-pantoate and beta-alanine: step 1/1.</text>
</comment>
<sequence>MTALAPDPRVLADNLAQVPRAVVMTMGALHEGHARLLDAARESVGPSGQVVATIFVNPLQFGEGEDFDRYPRTFEADLALCEARGVDVVFAPSVEHMYADDHVTIDPGPIAHILEGAQRPGHFTGVLTIVAKFLHLTKADFALFGEKDYQQLTAIRMMVRALDFPVEVVGVPTVREGDGLAMSSRNRYLSDAERAAAVVVPRALGAGAAVALTGADANEVLQVTRDVLAQEPLASPDYISLTDLNLGPAPTSGSARLLTAVRFGKTRLLDNVGFVLGGSA</sequence>
<dbReference type="HAMAP" id="MF_00158">
    <property type="entry name" value="PanC"/>
    <property type="match status" value="1"/>
</dbReference>
<evidence type="ECO:0000313" key="9">
    <source>
        <dbReference type="EMBL" id="CAB4908879.1"/>
    </source>
</evidence>